<dbReference type="GeneID" id="34528480"/>
<evidence type="ECO:0008006" key="4">
    <source>
        <dbReference type="Google" id="ProtNLM"/>
    </source>
</evidence>
<keyword evidence="1" id="KW-0460">Magnesium</keyword>
<organism evidence="2 3">
    <name type="scientific">Huiozyma naganishii (strain ATCC MYA-139 / BCRC 22969 / CBS 8797 / KCTC 17520 / NBRC 10181 / NCYC 3082 / Yp74L-3)</name>
    <name type="common">Yeast</name>
    <name type="synonym">Kazachstania naganishii</name>
    <dbReference type="NCBI Taxonomy" id="1071383"/>
    <lineage>
        <taxon>Eukaryota</taxon>
        <taxon>Fungi</taxon>
        <taxon>Dikarya</taxon>
        <taxon>Ascomycota</taxon>
        <taxon>Saccharomycotina</taxon>
        <taxon>Saccharomycetes</taxon>
        <taxon>Saccharomycetales</taxon>
        <taxon>Saccharomycetaceae</taxon>
        <taxon>Huiozyma</taxon>
    </lineage>
</organism>
<dbReference type="Proteomes" id="UP000006310">
    <property type="component" value="Chromosome 12"/>
</dbReference>
<feature type="binding site" evidence="1">
    <location>
        <position position="126"/>
    </location>
    <ligand>
        <name>substrate</name>
    </ligand>
</feature>
<proteinExistence type="predicted"/>
<dbReference type="RefSeq" id="XP_022466951.1">
    <property type="nucleotide sequence ID" value="XM_022610679.1"/>
</dbReference>
<dbReference type="InterPro" id="IPR036704">
    <property type="entry name" value="RraA/RraA-like_sf"/>
</dbReference>
<evidence type="ECO:0000256" key="1">
    <source>
        <dbReference type="PIRSR" id="PIRSR605493-1"/>
    </source>
</evidence>
<dbReference type="GO" id="GO:0008948">
    <property type="term" value="F:oxaloacetate decarboxylase activity"/>
    <property type="evidence" value="ECO:0007669"/>
    <property type="project" value="EnsemblFungi"/>
</dbReference>
<dbReference type="eggNOG" id="ENOG502RZ5Y">
    <property type="taxonomic scope" value="Eukaryota"/>
</dbReference>
<dbReference type="Gene3D" id="3.50.30.40">
    <property type="entry name" value="Ribonuclease E inhibitor RraA/RraA-like"/>
    <property type="match status" value="1"/>
</dbReference>
<sequence length="238" mass="25775">MEDDAACQELAEFTTCDISDGLLNLYDIPTGGYFPNLVQRSKSGSDKTTVGKAYTVLFAPVDDPRDTVNFIDEVPAGSVMVIALTPPLQRDVAPYVKPTVAVFGGLMATRAQHQACRGCIVFGRVRDMSEFRDLSFPVHSYGVGACASKLTVKPVAVNVDLDMLCSDSAVQTIKPNDLIAADEHGVVSVPHALVDTSKLIRYIRKSVEVDEQVAADIIDGAPAKESQKQRRAVLRDYL</sequence>
<dbReference type="GO" id="GO:0019619">
    <property type="term" value="P:3,4-dihydroxybenzoate catabolic process"/>
    <property type="evidence" value="ECO:0007669"/>
    <property type="project" value="EnsemblFungi"/>
</dbReference>
<dbReference type="PANTHER" id="PTHR33254">
    <property type="entry name" value="4-HYDROXY-4-METHYL-2-OXOGLUTARATE ALDOLASE 3-RELATED"/>
    <property type="match status" value="1"/>
</dbReference>
<feature type="binding site" evidence="1">
    <location>
        <position position="127"/>
    </location>
    <ligand>
        <name>Mg(2+)</name>
        <dbReference type="ChEBI" id="CHEBI:18420"/>
    </ligand>
</feature>
<dbReference type="OMA" id="MTAYEDF"/>
<dbReference type="GO" id="GO:0047443">
    <property type="term" value="F:4-hydroxy-4-methyl-2-oxoglutarate aldolase activity"/>
    <property type="evidence" value="ECO:0007669"/>
    <property type="project" value="EnsemblFungi"/>
</dbReference>
<dbReference type="EMBL" id="HE978325">
    <property type="protein sequence ID" value="CCK72706.1"/>
    <property type="molecule type" value="Genomic_DNA"/>
</dbReference>
<dbReference type="OrthoDB" id="1476984at2759"/>
<feature type="binding site" evidence="1">
    <location>
        <begin position="104"/>
        <end position="107"/>
    </location>
    <ligand>
        <name>substrate</name>
    </ligand>
</feature>
<accession>J7SB35</accession>
<dbReference type="CDD" id="cd16841">
    <property type="entry name" value="RraA_family"/>
    <property type="match status" value="1"/>
</dbReference>
<keyword evidence="3" id="KW-1185">Reference proteome</keyword>
<dbReference type="KEGG" id="kng:KNAG_0L00850"/>
<evidence type="ECO:0000313" key="2">
    <source>
        <dbReference type="EMBL" id="CCK72706.1"/>
    </source>
</evidence>
<name>J7SB35_HUIN7</name>
<dbReference type="Pfam" id="PF03737">
    <property type="entry name" value="RraA-like"/>
    <property type="match status" value="1"/>
</dbReference>
<dbReference type="InterPro" id="IPR005493">
    <property type="entry name" value="RraA/RraA-like"/>
</dbReference>
<keyword evidence="1" id="KW-0479">Metal-binding</keyword>
<protein>
    <recommendedName>
        <fullName evidence="4">RraA-like protein</fullName>
    </recommendedName>
</protein>
<gene>
    <name evidence="2" type="primary">KNAG0L00850</name>
    <name evidence="2" type="ordered locus">KNAG_0L00850</name>
</gene>
<dbReference type="GO" id="GO:0046872">
    <property type="term" value="F:metal ion binding"/>
    <property type="evidence" value="ECO:0007669"/>
    <property type="project" value="UniProtKB-KW"/>
</dbReference>
<reference evidence="2 3" key="1">
    <citation type="journal article" date="2011" name="Proc. Natl. Acad. Sci. U.S.A.">
        <title>Evolutionary erosion of yeast sex chromosomes by mating-type switching accidents.</title>
        <authorList>
            <person name="Gordon J.L."/>
            <person name="Armisen D."/>
            <person name="Proux-Wera E."/>
            <person name="Oheigeartaigh S.S."/>
            <person name="Byrne K.P."/>
            <person name="Wolfe K.H."/>
        </authorList>
    </citation>
    <scope>NUCLEOTIDE SEQUENCE [LARGE SCALE GENOMIC DNA]</scope>
    <source>
        <strain evidence="3">ATCC MYA-139 / BCRC 22969 / CBS 8797 / CCRC 22969 / KCTC 17520 / NBRC 10181 / NCYC 3082</strain>
    </source>
</reference>
<dbReference type="AlphaFoldDB" id="J7SB35"/>
<reference evidence="3" key="2">
    <citation type="submission" date="2012-08" db="EMBL/GenBank/DDBJ databases">
        <title>Genome sequence of Kazachstania naganishii.</title>
        <authorList>
            <person name="Gordon J.L."/>
            <person name="Armisen D."/>
            <person name="Proux-Wera E."/>
            <person name="OhEigeartaigh S.S."/>
            <person name="Byrne K.P."/>
            <person name="Wolfe K.H."/>
        </authorList>
    </citation>
    <scope>NUCLEOTIDE SEQUENCE [LARGE SCALE GENOMIC DNA]</scope>
    <source>
        <strain evidence="3">ATCC MYA-139 / BCRC 22969 / CBS 8797 / CCRC 22969 / KCTC 17520 / NBRC 10181 / NCYC 3082</strain>
    </source>
</reference>
<evidence type="ECO:0000313" key="3">
    <source>
        <dbReference type="Proteomes" id="UP000006310"/>
    </source>
</evidence>
<comment type="cofactor">
    <cofactor evidence="1">
        <name>Mg(2+)</name>
        <dbReference type="ChEBI" id="CHEBI:18420"/>
    </cofactor>
</comment>
<dbReference type="STRING" id="1071383.J7SB35"/>
<dbReference type="SUPFAM" id="SSF89562">
    <property type="entry name" value="RraA-like"/>
    <property type="match status" value="1"/>
</dbReference>
<dbReference type="HOGENOM" id="CLU_072626_0_1_1"/>
<dbReference type="PANTHER" id="PTHR33254:SF28">
    <property type="entry name" value="4-HYDROXY-4-METHYL-2-OXOGLUTARATE ALDOLASE"/>
    <property type="match status" value="1"/>
</dbReference>